<accession>A0ACC1TEU8</accession>
<evidence type="ECO:0000313" key="2">
    <source>
        <dbReference type="Proteomes" id="UP001148662"/>
    </source>
</evidence>
<organism evidence="1 2">
    <name type="scientific">Phlebia brevispora</name>
    <dbReference type="NCBI Taxonomy" id="194682"/>
    <lineage>
        <taxon>Eukaryota</taxon>
        <taxon>Fungi</taxon>
        <taxon>Dikarya</taxon>
        <taxon>Basidiomycota</taxon>
        <taxon>Agaricomycotina</taxon>
        <taxon>Agaricomycetes</taxon>
        <taxon>Polyporales</taxon>
        <taxon>Meruliaceae</taxon>
        <taxon>Phlebia</taxon>
    </lineage>
</organism>
<gene>
    <name evidence="1" type="ORF">NM688_g395</name>
</gene>
<reference evidence="1" key="1">
    <citation type="submission" date="2022-07" db="EMBL/GenBank/DDBJ databases">
        <title>Genome Sequence of Phlebia brevispora.</title>
        <authorList>
            <person name="Buettner E."/>
        </authorList>
    </citation>
    <scope>NUCLEOTIDE SEQUENCE</scope>
    <source>
        <strain evidence="1">MPL23</strain>
    </source>
</reference>
<protein>
    <submittedName>
        <fullName evidence="1">Uncharacterized protein</fullName>
    </submittedName>
</protein>
<proteinExistence type="predicted"/>
<sequence length="94" mass="10634">MNSAFIGVLAFGIFILVTLALLELAIRLKMCRDRLRHRASLPIQTPPRESIMLSRFSTTRPEQSVSEHELSLGRSTNYEGGDQTDWEEIDITDA</sequence>
<evidence type="ECO:0000313" key="1">
    <source>
        <dbReference type="EMBL" id="KAJ3559359.1"/>
    </source>
</evidence>
<keyword evidence="2" id="KW-1185">Reference proteome</keyword>
<name>A0ACC1TEU8_9APHY</name>
<dbReference type="Proteomes" id="UP001148662">
    <property type="component" value="Unassembled WGS sequence"/>
</dbReference>
<dbReference type="EMBL" id="JANHOG010000030">
    <property type="protein sequence ID" value="KAJ3559359.1"/>
    <property type="molecule type" value="Genomic_DNA"/>
</dbReference>
<comment type="caution">
    <text evidence="1">The sequence shown here is derived from an EMBL/GenBank/DDBJ whole genome shotgun (WGS) entry which is preliminary data.</text>
</comment>